<keyword evidence="8" id="KW-0634">PQQ</keyword>
<evidence type="ECO:0000313" key="16">
    <source>
        <dbReference type="Proteomes" id="UP001211689"/>
    </source>
</evidence>
<comment type="cofactor">
    <cofactor evidence="1">
        <name>Ca(2+)</name>
        <dbReference type="ChEBI" id="CHEBI:29108"/>
    </cofactor>
</comment>
<dbReference type="InterPro" id="IPR011047">
    <property type="entry name" value="Quinoprotein_ADH-like_sf"/>
</dbReference>
<evidence type="ECO:0000256" key="10">
    <source>
        <dbReference type="ARBA" id="ARBA00023004"/>
    </source>
</evidence>
<evidence type="ECO:0000256" key="5">
    <source>
        <dbReference type="ARBA" id="ARBA00022723"/>
    </source>
</evidence>
<dbReference type="Proteomes" id="UP001211689">
    <property type="component" value="Unassembled WGS sequence"/>
</dbReference>
<dbReference type="Pfam" id="PF13442">
    <property type="entry name" value="Cytochrome_CBB3"/>
    <property type="match status" value="1"/>
</dbReference>
<evidence type="ECO:0000256" key="7">
    <source>
        <dbReference type="ARBA" id="ARBA00022837"/>
    </source>
</evidence>
<dbReference type="RefSeq" id="WP_271472514.1">
    <property type="nucleotide sequence ID" value="NZ_JANEWF010000057.1"/>
</dbReference>
<evidence type="ECO:0000256" key="6">
    <source>
        <dbReference type="ARBA" id="ARBA00022729"/>
    </source>
</evidence>
<dbReference type="InterPro" id="IPR017512">
    <property type="entry name" value="PQQ_MeOH/EtOH_DH"/>
</dbReference>
<evidence type="ECO:0000256" key="8">
    <source>
        <dbReference type="ARBA" id="ARBA00022891"/>
    </source>
</evidence>
<dbReference type="PANTHER" id="PTHR32303">
    <property type="entry name" value="QUINOPROTEIN ALCOHOL DEHYDROGENASE (CYTOCHROME C)"/>
    <property type="match status" value="1"/>
</dbReference>
<evidence type="ECO:0000256" key="1">
    <source>
        <dbReference type="ARBA" id="ARBA00001913"/>
    </source>
</evidence>
<dbReference type="Gene3D" id="1.10.760.10">
    <property type="entry name" value="Cytochrome c-like domain"/>
    <property type="match status" value="1"/>
</dbReference>
<keyword evidence="5 12" id="KW-0479">Metal-binding</keyword>
<dbReference type="InterPro" id="IPR036909">
    <property type="entry name" value="Cyt_c-like_dom_sf"/>
</dbReference>
<keyword evidence="16" id="KW-1185">Reference proteome</keyword>
<keyword evidence="6 13" id="KW-0732">Signal</keyword>
<dbReference type="Gene3D" id="2.140.10.10">
    <property type="entry name" value="Quinoprotein alcohol dehydrogenase-like superfamily"/>
    <property type="match status" value="1"/>
</dbReference>
<evidence type="ECO:0000256" key="2">
    <source>
        <dbReference type="ARBA" id="ARBA00001931"/>
    </source>
</evidence>
<accession>A0ABT4YCR4</accession>
<evidence type="ECO:0000256" key="12">
    <source>
        <dbReference type="PROSITE-ProRule" id="PRU00433"/>
    </source>
</evidence>
<evidence type="ECO:0000256" key="9">
    <source>
        <dbReference type="ARBA" id="ARBA00023002"/>
    </source>
</evidence>
<evidence type="ECO:0000313" key="15">
    <source>
        <dbReference type="EMBL" id="MDA8486675.1"/>
    </source>
</evidence>
<reference evidence="15 16" key="1">
    <citation type="submission" date="2022-07" db="EMBL/GenBank/DDBJ databases">
        <title>Genome Analysis of Selected Gammaproteobacteria from Nigerian Food snails.</title>
        <authorList>
            <person name="Okafor A.C."/>
        </authorList>
    </citation>
    <scope>NUCLEOTIDE SEQUENCE [LARGE SCALE GENOMIC DNA]</scope>
    <source>
        <strain evidence="15 16">Awg 2</strain>
    </source>
</reference>
<dbReference type="EMBL" id="JANEWF010000057">
    <property type="protein sequence ID" value="MDA8486675.1"/>
    <property type="molecule type" value="Genomic_DNA"/>
</dbReference>
<dbReference type="SUPFAM" id="SSF46626">
    <property type="entry name" value="Cytochrome c"/>
    <property type="match status" value="1"/>
</dbReference>
<keyword evidence="11" id="KW-1015">Disulfide bond</keyword>
<feature type="domain" description="Cytochrome c" evidence="14">
    <location>
        <begin position="608"/>
        <end position="686"/>
    </location>
</feature>
<organism evidence="15 16">
    <name type="scientific">Metapseudomonas resinovorans</name>
    <name type="common">Pseudomonas resinovorans</name>
    <dbReference type="NCBI Taxonomy" id="53412"/>
    <lineage>
        <taxon>Bacteria</taxon>
        <taxon>Pseudomonadati</taxon>
        <taxon>Pseudomonadota</taxon>
        <taxon>Gammaproteobacteria</taxon>
        <taxon>Pseudomonadales</taxon>
        <taxon>Pseudomonadaceae</taxon>
        <taxon>Metapseudomonas</taxon>
    </lineage>
</organism>
<evidence type="ECO:0000259" key="14">
    <source>
        <dbReference type="PROSITE" id="PS51007"/>
    </source>
</evidence>
<evidence type="ECO:0000256" key="13">
    <source>
        <dbReference type="SAM" id="SignalP"/>
    </source>
</evidence>
<feature type="chain" id="PRO_5045249944" evidence="13">
    <location>
        <begin position="30"/>
        <end position="703"/>
    </location>
</feature>
<keyword evidence="7" id="KW-0106">Calcium</keyword>
<dbReference type="InterPro" id="IPR002372">
    <property type="entry name" value="PQQ_rpt_dom"/>
</dbReference>
<comment type="cofactor">
    <cofactor evidence="2">
        <name>pyrroloquinoline quinone</name>
        <dbReference type="ChEBI" id="CHEBI:58442"/>
    </cofactor>
</comment>
<proteinExistence type="inferred from homology"/>
<keyword evidence="10 12" id="KW-0408">Iron</keyword>
<comment type="similarity">
    <text evidence="3">Belongs to the bacterial PQQ dehydrogenase family.</text>
</comment>
<dbReference type="CDD" id="cd10279">
    <property type="entry name" value="PQQ_ADH_II"/>
    <property type="match status" value="1"/>
</dbReference>
<feature type="signal peptide" evidence="13">
    <location>
        <begin position="1"/>
        <end position="29"/>
    </location>
</feature>
<protein>
    <submittedName>
        <fullName evidence="15">PQQ-dependent dehydrogenase, methanol/ethanol family</fullName>
    </submittedName>
</protein>
<dbReference type="InterPro" id="IPR009056">
    <property type="entry name" value="Cyt_c-like_dom"/>
</dbReference>
<name>A0ABT4YCR4_METRE</name>
<sequence length="703" mass="76534">MSKTQPTHRNRTRLAAALLVALLGPAAYAATVDQAAIVASEKDGNEWLSHGRTYDEQRFSPLKQITADNVGKLGLSWYLDLDNHRGLEATPLFSDGVLYASLSWSRAIAVDVATGKVLWTFDPQIDRGKARDACCDAVNRGVALWNGKVYIGTLDGRLVALDAKTGREVWSQQTTDNSKPYTITGAPRVVKGKVIIGTSGAEYGVRGYFSAYDAETGKMAWRFYTVPGDPAKPYEHPELAEAAKTWKGDQYWKGGGGGTVWDGMAYDPDLELLYIGTGNGSPWNRELRSPGGGDNLYLSSILAVNPDTGKLAWHYQTTPGETWDFTATQQLTLATLELEGKPRKVIMQAPKNGFFYVLDRETGKLLSAEKFGKVTWAERVDLATGRPVEAPGVRYEKEPIVMWPSPFGAHSWHSMSYNPQTGLVYIPYQEIPGVYRNEGKDFVRRKGFNTGAGFSDATEIPREAVSGALLAWDPVKQKEAWRVPYPHYWNGGTLSTAGNLVFQGTAAGNLVAYSADKGEKLWSFAAQTGIVAAPMTYNYKGEQYVAIMAGWGGVAPLIGGDAAKAPGVGNVSRLLVFKLDGKASLPPLPSRQVAALARIPQPVHASEADLKAGQQLYGSYCSVCHGVGAMSGGLVPDLRKSDESRRSLFQQIVREGVLRPLGMPSFGDTLSADEVEKIKAYVMSREYADYMKEQQSTAAKDKP</sequence>
<comment type="caution">
    <text evidence="15">The sequence shown here is derived from an EMBL/GenBank/DDBJ whole genome shotgun (WGS) entry which is preliminary data.</text>
</comment>
<evidence type="ECO:0000256" key="11">
    <source>
        <dbReference type="ARBA" id="ARBA00023157"/>
    </source>
</evidence>
<dbReference type="SUPFAM" id="SSF50998">
    <property type="entry name" value="Quinoprotein alcohol dehydrogenase-like"/>
    <property type="match status" value="1"/>
</dbReference>
<dbReference type="PROSITE" id="PS51007">
    <property type="entry name" value="CYTC"/>
    <property type="match status" value="1"/>
</dbReference>
<dbReference type="SMART" id="SM00564">
    <property type="entry name" value="PQQ"/>
    <property type="match status" value="5"/>
</dbReference>
<dbReference type="Pfam" id="PF01011">
    <property type="entry name" value="PQQ"/>
    <property type="match status" value="2"/>
</dbReference>
<evidence type="ECO:0000256" key="4">
    <source>
        <dbReference type="ARBA" id="ARBA00022617"/>
    </source>
</evidence>
<keyword evidence="4 12" id="KW-0349">Heme</keyword>
<evidence type="ECO:0000256" key="3">
    <source>
        <dbReference type="ARBA" id="ARBA00008156"/>
    </source>
</evidence>
<dbReference type="NCBIfam" id="TIGR03075">
    <property type="entry name" value="PQQ_enz_alc_DH"/>
    <property type="match status" value="1"/>
</dbReference>
<gene>
    <name evidence="15" type="ORF">NNO07_26705</name>
</gene>
<dbReference type="InterPro" id="IPR018391">
    <property type="entry name" value="PQQ_b-propeller_rpt"/>
</dbReference>
<keyword evidence="9" id="KW-0560">Oxidoreductase</keyword>